<reference evidence="1" key="1">
    <citation type="submission" date="2023-06" db="EMBL/GenBank/DDBJ databases">
        <title>Genome-scale phylogeny and comparative genomics of the fungal order Sordariales.</title>
        <authorList>
            <consortium name="Lawrence Berkeley National Laboratory"/>
            <person name="Hensen N."/>
            <person name="Bonometti L."/>
            <person name="Westerberg I."/>
            <person name="Brannstrom I.O."/>
            <person name="Guillou S."/>
            <person name="Cros-Aarteil S."/>
            <person name="Calhoun S."/>
            <person name="Haridas S."/>
            <person name="Kuo A."/>
            <person name="Mondo S."/>
            <person name="Pangilinan J."/>
            <person name="Riley R."/>
            <person name="Labutti K."/>
            <person name="Andreopoulos B."/>
            <person name="Lipzen A."/>
            <person name="Chen C."/>
            <person name="Yanf M."/>
            <person name="Daum C."/>
            <person name="Ng V."/>
            <person name="Clum A."/>
            <person name="Steindorff A."/>
            <person name="Ohm R."/>
            <person name="Martin F."/>
            <person name="Silar P."/>
            <person name="Natvig D."/>
            <person name="Lalanne C."/>
            <person name="Gautier V."/>
            <person name="Ament-Velasquez S.L."/>
            <person name="Kruys A."/>
            <person name="Hutchinson M.I."/>
            <person name="Powell A.J."/>
            <person name="Barry K."/>
            <person name="Miller A.N."/>
            <person name="Grigoriev I.V."/>
            <person name="Debuchy R."/>
            <person name="Gladieux P."/>
            <person name="Thoren M.H."/>
            <person name="Johannesson H."/>
        </authorList>
    </citation>
    <scope>NUCLEOTIDE SEQUENCE</scope>
    <source>
        <strain evidence="1">SMH2532-1</strain>
    </source>
</reference>
<organism evidence="1 2">
    <name type="scientific">Cercophora newfieldiana</name>
    <dbReference type="NCBI Taxonomy" id="92897"/>
    <lineage>
        <taxon>Eukaryota</taxon>
        <taxon>Fungi</taxon>
        <taxon>Dikarya</taxon>
        <taxon>Ascomycota</taxon>
        <taxon>Pezizomycotina</taxon>
        <taxon>Sordariomycetes</taxon>
        <taxon>Sordariomycetidae</taxon>
        <taxon>Sordariales</taxon>
        <taxon>Lasiosphaeriaceae</taxon>
        <taxon>Cercophora</taxon>
    </lineage>
</organism>
<sequence length="272" mass="29191">MVSSWVGKIDEGLGKPGRSDFGRECHISSTSLVKGVLLKIRWRALSLNLHPSSCSCCTQGLLHTVTYFEASVFEILSLGGGFGVCAGWIRSVGALPPWCALCVLRPCSLTIRLPGRAMVGGFSTSSSASLRSPRMTLKNAPSPIKKGRKVAQFRVPCGITCGLAAPRTACASCTSVTIASSQDPQMQPAPFLERSGGRFHSGAFGPRATDQYRSAGVTRSGCKCRACLSDAPRRHPSRFLSRDTDECSLSRPLDALFWSSLPRYSGDRNECP</sequence>
<protein>
    <submittedName>
        <fullName evidence="1">Uncharacterized protein</fullName>
    </submittedName>
</protein>
<gene>
    <name evidence="1" type="ORF">B0T16DRAFT_175417</name>
</gene>
<name>A0AA39XZ99_9PEZI</name>
<dbReference type="AlphaFoldDB" id="A0AA39XZ99"/>
<keyword evidence="2" id="KW-1185">Reference proteome</keyword>
<accession>A0AA39XZ99</accession>
<evidence type="ECO:0000313" key="1">
    <source>
        <dbReference type="EMBL" id="KAK0643036.1"/>
    </source>
</evidence>
<dbReference type="EMBL" id="JAULSV010000005">
    <property type="protein sequence ID" value="KAK0643036.1"/>
    <property type="molecule type" value="Genomic_DNA"/>
</dbReference>
<dbReference type="Proteomes" id="UP001174936">
    <property type="component" value="Unassembled WGS sequence"/>
</dbReference>
<proteinExistence type="predicted"/>
<comment type="caution">
    <text evidence="1">The sequence shown here is derived from an EMBL/GenBank/DDBJ whole genome shotgun (WGS) entry which is preliminary data.</text>
</comment>
<evidence type="ECO:0000313" key="2">
    <source>
        <dbReference type="Proteomes" id="UP001174936"/>
    </source>
</evidence>